<evidence type="ECO:0000256" key="4">
    <source>
        <dbReference type="ARBA" id="ARBA00022840"/>
    </source>
</evidence>
<dbReference type="PROSITE" id="PS50968">
    <property type="entry name" value="BIOTINYL_LIPOYL"/>
    <property type="match status" value="1"/>
</dbReference>
<dbReference type="InterPro" id="IPR011761">
    <property type="entry name" value="ATP-grasp"/>
</dbReference>
<dbReference type="InterPro" id="IPR005481">
    <property type="entry name" value="BC-like_N"/>
</dbReference>
<dbReference type="EMBL" id="LXWF01000041">
    <property type="protein sequence ID" value="ORC15977.1"/>
    <property type="molecule type" value="Genomic_DNA"/>
</dbReference>
<dbReference type="SUPFAM" id="SSF51230">
    <property type="entry name" value="Single hybrid motif"/>
    <property type="match status" value="1"/>
</dbReference>
<evidence type="ECO:0000256" key="5">
    <source>
        <dbReference type="ARBA" id="ARBA00023267"/>
    </source>
</evidence>
<dbReference type="InterPro" id="IPR016185">
    <property type="entry name" value="PreATP-grasp_dom_sf"/>
</dbReference>
<dbReference type="Gene3D" id="3.30.470.20">
    <property type="entry name" value="ATP-grasp fold, B domain"/>
    <property type="match status" value="1"/>
</dbReference>
<sequence length="602" mass="62282">MRKVLVANRGEIAVRIIGACAAQGIASVAVYADSDAEALHTALADEAYALEGTGPAETYLDIEKVLAVAVKSGATDVHPGYGFLAENADFARAVIAAGLTWIGPAPETIEALGDKVKARELAQSVGAPLAPGSDGPVASPEEARAFAQEHGLPSIIKAAHGGGGRGMRIVRELGEVEDAFVAASREAVAAFGNGECFIERFLEKPRHVEAQVAADSHGNVVVVGTRDCSLQRRNQKLIEEAPAPFLTEDQRAQIERASAEIFRAAGYVGVGTAEFMVALDGTISFLEVNTRIQVEHPVTEEVTGVDLVALQLDIAAGRPLPFTETPEPVGHAFEFRINAEDPARGFLPAAGRLESITVPSGPGIRWDAGVRPGSVVSGEFDSMLAKLIVTGPTRQVALRRARFALAQMDIAGVATVLPFDRQVLEAPAFTAEGGDFGVYTTWIEDAFLPSLAQGKDAATGPSGAEAGGGAQASYRQPLLPVGASVFPGTGITRFTLEIDGTPHRVGLPDSVFAALGSGADAPTPASGQEQAGAGQLLAPMGGALLKYTVAVGDEVAAGDQVALLEAMKTEVPVLAETAGTVAELPAQVGKRLAAGEVLVVFE</sequence>
<evidence type="ECO:0000313" key="10">
    <source>
        <dbReference type="EMBL" id="ORC15977.1"/>
    </source>
</evidence>
<dbReference type="FunFam" id="3.30.1490.20:FF:000018">
    <property type="entry name" value="Biotin carboxylase"/>
    <property type="match status" value="1"/>
</dbReference>
<dbReference type="InterPro" id="IPR050856">
    <property type="entry name" value="Biotin_carboxylase_complex"/>
</dbReference>
<name>A0A1Y1RNX9_9MICC</name>
<dbReference type="Pfam" id="PF02786">
    <property type="entry name" value="CPSase_L_D2"/>
    <property type="match status" value="1"/>
</dbReference>
<dbReference type="GO" id="GO:0046872">
    <property type="term" value="F:metal ion binding"/>
    <property type="evidence" value="ECO:0007669"/>
    <property type="project" value="InterPro"/>
</dbReference>
<keyword evidence="3 6" id="KW-0547">Nucleotide-binding</keyword>
<evidence type="ECO:0000256" key="2">
    <source>
        <dbReference type="ARBA" id="ARBA00022598"/>
    </source>
</evidence>
<dbReference type="RefSeq" id="WP_083092417.1">
    <property type="nucleotide sequence ID" value="NZ_LXWF01000041.1"/>
</dbReference>
<dbReference type="SMART" id="SM00878">
    <property type="entry name" value="Biotin_carb_C"/>
    <property type="match status" value="1"/>
</dbReference>
<evidence type="ECO:0000256" key="1">
    <source>
        <dbReference type="ARBA" id="ARBA00001953"/>
    </source>
</evidence>
<keyword evidence="5" id="KW-0092">Biotin</keyword>
<organism evidence="10 11">
    <name type="scientific">Rothia nasimurium</name>
    <dbReference type="NCBI Taxonomy" id="85336"/>
    <lineage>
        <taxon>Bacteria</taxon>
        <taxon>Bacillati</taxon>
        <taxon>Actinomycetota</taxon>
        <taxon>Actinomycetes</taxon>
        <taxon>Micrococcales</taxon>
        <taxon>Micrococcaceae</taxon>
        <taxon>Rothia</taxon>
    </lineage>
</organism>
<dbReference type="InterPro" id="IPR005482">
    <property type="entry name" value="Biotin_COase_C"/>
</dbReference>
<comment type="cofactor">
    <cofactor evidence="1">
        <name>biotin</name>
        <dbReference type="ChEBI" id="CHEBI:57586"/>
    </cofactor>
</comment>
<evidence type="ECO:0000256" key="6">
    <source>
        <dbReference type="PROSITE-ProRule" id="PRU00409"/>
    </source>
</evidence>
<dbReference type="Proteomes" id="UP000192359">
    <property type="component" value="Unassembled WGS sequence"/>
</dbReference>
<keyword evidence="11" id="KW-1185">Reference proteome</keyword>
<dbReference type="InterPro" id="IPR001882">
    <property type="entry name" value="Biotin_BS"/>
</dbReference>
<dbReference type="InterPro" id="IPR011054">
    <property type="entry name" value="Rudment_hybrid_motif"/>
</dbReference>
<dbReference type="PANTHER" id="PTHR18866:SF126">
    <property type="entry name" value="BIOTIN CARBOXYLASE"/>
    <property type="match status" value="1"/>
</dbReference>
<keyword evidence="4 6" id="KW-0067">ATP-binding</keyword>
<dbReference type="SUPFAM" id="SSF52440">
    <property type="entry name" value="PreATP-grasp domain"/>
    <property type="match status" value="1"/>
</dbReference>
<feature type="domain" description="Lipoyl-binding" evidence="7">
    <location>
        <begin position="526"/>
        <end position="602"/>
    </location>
</feature>
<dbReference type="Pfam" id="PF00364">
    <property type="entry name" value="Biotin_lipoyl"/>
    <property type="match status" value="1"/>
</dbReference>
<gene>
    <name evidence="10" type="ORF">A7979_05010</name>
</gene>
<dbReference type="InterPro" id="IPR011053">
    <property type="entry name" value="Single_hybrid_motif"/>
</dbReference>
<dbReference type="SUPFAM" id="SSF51246">
    <property type="entry name" value="Rudiment single hybrid motif"/>
    <property type="match status" value="1"/>
</dbReference>
<dbReference type="AlphaFoldDB" id="A0A1Y1RNX9"/>
<dbReference type="OrthoDB" id="9760256at2"/>
<dbReference type="InterPro" id="IPR013815">
    <property type="entry name" value="ATP_grasp_subdomain_1"/>
</dbReference>
<dbReference type="Gene3D" id="3.30.1490.20">
    <property type="entry name" value="ATP-grasp fold, A domain"/>
    <property type="match status" value="1"/>
</dbReference>
<evidence type="ECO:0000256" key="3">
    <source>
        <dbReference type="ARBA" id="ARBA00022741"/>
    </source>
</evidence>
<dbReference type="Pfam" id="PF00289">
    <property type="entry name" value="Biotin_carb_N"/>
    <property type="match status" value="1"/>
</dbReference>
<dbReference type="FunFam" id="3.40.50.20:FF:000010">
    <property type="entry name" value="Propionyl-CoA carboxylase subunit alpha"/>
    <property type="match status" value="1"/>
</dbReference>
<dbReference type="Gene3D" id="3.40.50.20">
    <property type="match status" value="1"/>
</dbReference>
<dbReference type="GO" id="GO:0016874">
    <property type="term" value="F:ligase activity"/>
    <property type="evidence" value="ECO:0007669"/>
    <property type="project" value="UniProtKB-KW"/>
</dbReference>
<dbReference type="PROSITE" id="PS50975">
    <property type="entry name" value="ATP_GRASP"/>
    <property type="match status" value="1"/>
</dbReference>
<evidence type="ECO:0000259" key="8">
    <source>
        <dbReference type="PROSITE" id="PS50975"/>
    </source>
</evidence>
<feature type="domain" description="Biotin carboxylation" evidence="9">
    <location>
        <begin position="1"/>
        <end position="444"/>
    </location>
</feature>
<feature type="domain" description="ATP-grasp" evidence="8">
    <location>
        <begin position="119"/>
        <end position="316"/>
    </location>
</feature>
<reference evidence="10 11" key="1">
    <citation type="submission" date="2016-05" db="EMBL/GenBank/DDBJ databases">
        <title>Draft genome sequence of a porcine commensal Rothia nasimurium.</title>
        <authorList>
            <person name="Gaiser R.A."/>
            <person name="Van Baarlen P."/>
            <person name="Wells J.M."/>
        </authorList>
    </citation>
    <scope>NUCLEOTIDE SEQUENCE [LARGE SCALE GENOMIC DNA]</scope>
    <source>
        <strain evidence="10 11">PT-32</strain>
    </source>
</reference>
<dbReference type="Pfam" id="PF02785">
    <property type="entry name" value="Biotin_carb_C"/>
    <property type="match status" value="1"/>
</dbReference>
<dbReference type="GO" id="GO:0005524">
    <property type="term" value="F:ATP binding"/>
    <property type="evidence" value="ECO:0007669"/>
    <property type="project" value="UniProtKB-UniRule"/>
</dbReference>
<keyword evidence="2" id="KW-0436">Ligase</keyword>
<dbReference type="InterPro" id="IPR000089">
    <property type="entry name" value="Biotin_lipoyl"/>
</dbReference>
<evidence type="ECO:0000259" key="9">
    <source>
        <dbReference type="PROSITE" id="PS50979"/>
    </source>
</evidence>
<accession>A0A1Y1RNX9</accession>
<dbReference type="InterPro" id="IPR011764">
    <property type="entry name" value="Biotin_carboxylation_dom"/>
</dbReference>
<comment type="caution">
    <text evidence="10">The sequence shown here is derived from an EMBL/GenBank/DDBJ whole genome shotgun (WGS) entry which is preliminary data.</text>
</comment>
<dbReference type="Gene3D" id="2.40.50.100">
    <property type="match status" value="1"/>
</dbReference>
<dbReference type="CDD" id="cd06850">
    <property type="entry name" value="biotinyl_domain"/>
    <property type="match status" value="1"/>
</dbReference>
<dbReference type="InterPro" id="IPR005479">
    <property type="entry name" value="CPAse_ATP-bd"/>
</dbReference>
<evidence type="ECO:0000259" key="7">
    <source>
        <dbReference type="PROSITE" id="PS50968"/>
    </source>
</evidence>
<evidence type="ECO:0000313" key="11">
    <source>
        <dbReference type="Proteomes" id="UP000192359"/>
    </source>
</evidence>
<protein>
    <submittedName>
        <fullName evidence="10">Acetyl-/propionyl-CoA carboxylase subunit alpha</fullName>
    </submittedName>
</protein>
<dbReference type="SUPFAM" id="SSF56059">
    <property type="entry name" value="Glutathione synthetase ATP-binding domain-like"/>
    <property type="match status" value="1"/>
</dbReference>
<dbReference type="PROSITE" id="PS00188">
    <property type="entry name" value="BIOTIN"/>
    <property type="match status" value="1"/>
</dbReference>
<dbReference type="PROSITE" id="PS00867">
    <property type="entry name" value="CPSASE_2"/>
    <property type="match status" value="1"/>
</dbReference>
<dbReference type="PROSITE" id="PS50979">
    <property type="entry name" value="BC"/>
    <property type="match status" value="1"/>
</dbReference>
<dbReference type="PANTHER" id="PTHR18866">
    <property type="entry name" value="CARBOXYLASE:PYRUVATE/ACETYL-COA/PROPIONYL-COA CARBOXYLASE"/>
    <property type="match status" value="1"/>
</dbReference>
<proteinExistence type="predicted"/>